<dbReference type="AlphaFoldDB" id="A0A0Q9YJZ5"/>
<organism evidence="3">
    <name type="scientific">Candidatus Berkiella cookevillensis</name>
    <dbReference type="NCBI Taxonomy" id="437022"/>
    <lineage>
        <taxon>Bacteria</taxon>
        <taxon>Pseudomonadati</taxon>
        <taxon>Pseudomonadota</taxon>
        <taxon>Gammaproteobacteria</taxon>
        <taxon>Candidatus Berkiellales</taxon>
        <taxon>Candidatus Berkiellaceae</taxon>
        <taxon>Candidatus Berkiella</taxon>
    </lineage>
</organism>
<reference evidence="3" key="1">
    <citation type="submission" date="2015-09" db="EMBL/GenBank/DDBJ databases">
        <title>Draft Genome Sequences of Two Novel Amoeba-resistant Intranuclear Bacteria, Candidatus Berkiella cookevillensis and Candidatus Berkiella aquae.</title>
        <authorList>
            <person name="Mehari Y.T."/>
            <person name="Arivett B.A."/>
            <person name="Farone A.L."/>
            <person name="Gunderson J.H."/>
            <person name="Farone M.B."/>
        </authorList>
    </citation>
    <scope>NUCLEOTIDE SEQUENCE [LARGE SCALE GENOMIC DNA]</scope>
    <source>
        <strain evidence="3">CC99</strain>
    </source>
</reference>
<comment type="caution">
    <text evidence="3">The sequence shown here is derived from an EMBL/GenBank/DDBJ whole genome shotgun (WGS) entry which is preliminary data.</text>
</comment>
<dbReference type="InterPro" id="IPR024442">
    <property type="entry name" value="Transposase_Zn_ribbon"/>
</dbReference>
<dbReference type="Proteomes" id="UP000051494">
    <property type="component" value="Unassembled WGS sequence"/>
</dbReference>
<dbReference type="RefSeq" id="WP_057622903.1">
    <property type="nucleotide sequence ID" value="NZ_LKHV02000001.1"/>
</dbReference>
<evidence type="ECO:0000259" key="2">
    <source>
        <dbReference type="Pfam" id="PF12760"/>
    </source>
</evidence>
<evidence type="ECO:0000313" key="4">
    <source>
        <dbReference type="EMBL" id="MCS5708350.1"/>
    </source>
</evidence>
<reference evidence="4" key="2">
    <citation type="journal article" date="2016" name="Genome Announc.">
        <title>Draft Genome Sequences of Two Novel Amoeba-Resistant Intranuclear Bacteria, 'Candidatus Berkiella cookevillensis' and 'Candidatus Berkiella aquae'.</title>
        <authorList>
            <person name="Mehari Y.T."/>
            <person name="Arivett B.A."/>
            <person name="Farone A.L."/>
            <person name="Gunderson J.H."/>
            <person name="Farone M.B."/>
        </authorList>
    </citation>
    <scope>NUCLEOTIDE SEQUENCE</scope>
    <source>
        <strain evidence="4">CC99</strain>
    </source>
</reference>
<reference evidence="4" key="3">
    <citation type="submission" date="2021-06" db="EMBL/GenBank/DDBJ databases">
        <title>Genomic Description and Analysis of Intracellular Bacteria, Candidatus Berkiella cookevillensis and Candidatus Berkiella aquae.</title>
        <authorList>
            <person name="Kidane D.T."/>
            <person name="Mehari Y.T."/>
            <person name="Rice F.C."/>
            <person name="Arivett B.A."/>
            <person name="Farone A.L."/>
            <person name="Berk S.G."/>
            <person name="Farone M.B."/>
        </authorList>
    </citation>
    <scope>NUCLEOTIDE SEQUENCE</scope>
    <source>
        <strain evidence="4">CC99</strain>
    </source>
</reference>
<dbReference type="STRING" id="437022.CC99x_00294"/>
<feature type="region of interest" description="Disordered" evidence="1">
    <location>
        <begin position="272"/>
        <end position="294"/>
    </location>
</feature>
<dbReference type="EMBL" id="LKHV01000001">
    <property type="protein sequence ID" value="KRG20073.1"/>
    <property type="molecule type" value="Genomic_DNA"/>
</dbReference>
<evidence type="ECO:0000256" key="1">
    <source>
        <dbReference type="SAM" id="MobiDB-lite"/>
    </source>
</evidence>
<feature type="region of interest" description="Disordered" evidence="1">
    <location>
        <begin position="15"/>
        <end position="37"/>
    </location>
</feature>
<feature type="domain" description="Transposase zinc-ribbon" evidence="2">
    <location>
        <begin position="155"/>
        <end position="203"/>
    </location>
</feature>
<gene>
    <name evidence="3" type="ORF">CC99x_00294</name>
    <name evidence="4" type="ORF">CC99x_005465</name>
</gene>
<evidence type="ECO:0000313" key="3">
    <source>
        <dbReference type="EMBL" id="KRG20073.1"/>
    </source>
</evidence>
<dbReference type="EMBL" id="LKHV02000001">
    <property type="protein sequence ID" value="MCS5708350.1"/>
    <property type="molecule type" value="Genomic_DNA"/>
</dbReference>
<dbReference type="OrthoDB" id="5756752at2"/>
<dbReference type="Pfam" id="PF12760">
    <property type="entry name" value="Zn_ribbon_IS1595"/>
    <property type="match status" value="1"/>
</dbReference>
<protein>
    <submittedName>
        <fullName evidence="3 4">Transposase</fullName>
    </submittedName>
</protein>
<keyword evidence="5" id="KW-1185">Reference proteome</keyword>
<accession>A0A0Q9YJZ5</accession>
<feature type="region of interest" description="Disordered" evidence="1">
    <location>
        <begin position="303"/>
        <end position="322"/>
    </location>
</feature>
<sequence>MSNWVKRIASILGSKPTDSSVGFNPHADNSHPQSEIQSEINSSFAKLMHDVTSDERLQGNNSIILREANKEITKLKGFETKINTTISELTVELPQKESCKTNSMDENKPLMSEGDITMDEQDDNIKALQKLRSLPRGSETQVESRIAAIKNLLGEKEIFKTLQMIRWPKGIVCPRCQSSQVVRRDPPSDTPDKRHYYVCLTCKGDGGVSDFDDFTGLPVGTLQGLRQWMLCWYLIGFCSMSQIARVLGISVHEVTQIASFGSQITEIAHESDAKKKIEAKQKQEKDRKKSFLDKHQQIVEMQEDYTRSASKQPFKPGYKSKK</sequence>
<proteinExistence type="predicted"/>
<name>A0A0Q9YJZ5_9GAMM</name>
<evidence type="ECO:0000313" key="5">
    <source>
        <dbReference type="Proteomes" id="UP000051494"/>
    </source>
</evidence>